<accession>A0A5B7CX79</accession>
<reference evidence="1 2" key="1">
    <citation type="submission" date="2019-05" db="EMBL/GenBank/DDBJ databases">
        <title>Another draft genome of Portunus trituberculatus and its Hox gene families provides insights of decapod evolution.</title>
        <authorList>
            <person name="Jeong J.-H."/>
            <person name="Song I."/>
            <person name="Kim S."/>
            <person name="Choi T."/>
            <person name="Kim D."/>
            <person name="Ryu S."/>
            <person name="Kim W."/>
        </authorList>
    </citation>
    <scope>NUCLEOTIDE SEQUENCE [LARGE SCALE GENOMIC DNA]</scope>
    <source>
        <tissue evidence="1">Muscle</tissue>
    </source>
</reference>
<sequence length="130" mass="14400">MLLGNSGMTAGEWKGQRQLLYEPQVAQSLLQPGNDHCSIGLTGKDARHPLRCQVFLQASLILTRPVTEGKHSKGSLIFRGSGNIHTSVKDCHYIGLLQHCPAHVHSWGMGQFDEQSLFDIVRLIGHVYNI</sequence>
<evidence type="ECO:0000313" key="1">
    <source>
        <dbReference type="EMBL" id="MPC14437.1"/>
    </source>
</evidence>
<organism evidence="1 2">
    <name type="scientific">Portunus trituberculatus</name>
    <name type="common">Swimming crab</name>
    <name type="synonym">Neptunus trituberculatus</name>
    <dbReference type="NCBI Taxonomy" id="210409"/>
    <lineage>
        <taxon>Eukaryota</taxon>
        <taxon>Metazoa</taxon>
        <taxon>Ecdysozoa</taxon>
        <taxon>Arthropoda</taxon>
        <taxon>Crustacea</taxon>
        <taxon>Multicrustacea</taxon>
        <taxon>Malacostraca</taxon>
        <taxon>Eumalacostraca</taxon>
        <taxon>Eucarida</taxon>
        <taxon>Decapoda</taxon>
        <taxon>Pleocyemata</taxon>
        <taxon>Brachyura</taxon>
        <taxon>Eubrachyura</taxon>
        <taxon>Portunoidea</taxon>
        <taxon>Portunidae</taxon>
        <taxon>Portuninae</taxon>
        <taxon>Portunus</taxon>
    </lineage>
</organism>
<protein>
    <submittedName>
        <fullName evidence="1">Uncharacterized protein</fullName>
    </submittedName>
</protein>
<dbReference type="Proteomes" id="UP000324222">
    <property type="component" value="Unassembled WGS sequence"/>
</dbReference>
<evidence type="ECO:0000313" key="2">
    <source>
        <dbReference type="Proteomes" id="UP000324222"/>
    </source>
</evidence>
<dbReference type="AlphaFoldDB" id="A0A5B7CX79"/>
<comment type="caution">
    <text evidence="1">The sequence shown here is derived from an EMBL/GenBank/DDBJ whole genome shotgun (WGS) entry which is preliminary data.</text>
</comment>
<name>A0A5B7CX79_PORTR</name>
<proteinExistence type="predicted"/>
<dbReference type="EMBL" id="VSRR010000352">
    <property type="protein sequence ID" value="MPC14437.1"/>
    <property type="molecule type" value="Genomic_DNA"/>
</dbReference>
<keyword evidence="2" id="KW-1185">Reference proteome</keyword>
<gene>
    <name evidence="1" type="ORF">E2C01_007204</name>
</gene>